<protein>
    <submittedName>
        <fullName evidence="1">Uncharacterized protein</fullName>
    </submittedName>
</protein>
<sequence>MRIRVFDYSNSNTHAQKIHLRLSSVNIYFGKLFISVFVKEPCTPREGAMRLGSNRMRLNRLRMALV</sequence>
<name>A0A8J4Q6L7_9ROSI</name>
<dbReference type="AlphaFoldDB" id="A0A8J4Q6L7"/>
<organism evidence="1 2">
    <name type="scientific">Castanea mollissima</name>
    <name type="common">Chinese chestnut</name>
    <dbReference type="NCBI Taxonomy" id="60419"/>
    <lineage>
        <taxon>Eukaryota</taxon>
        <taxon>Viridiplantae</taxon>
        <taxon>Streptophyta</taxon>
        <taxon>Embryophyta</taxon>
        <taxon>Tracheophyta</taxon>
        <taxon>Spermatophyta</taxon>
        <taxon>Magnoliopsida</taxon>
        <taxon>eudicotyledons</taxon>
        <taxon>Gunneridae</taxon>
        <taxon>Pentapetalae</taxon>
        <taxon>rosids</taxon>
        <taxon>fabids</taxon>
        <taxon>Fagales</taxon>
        <taxon>Fagaceae</taxon>
        <taxon>Castanea</taxon>
    </lineage>
</organism>
<accession>A0A8J4Q6L7</accession>
<reference evidence="1" key="1">
    <citation type="submission" date="2020-03" db="EMBL/GenBank/DDBJ databases">
        <title>Castanea mollissima Vanexum genome sequencing.</title>
        <authorList>
            <person name="Staton M."/>
        </authorList>
    </citation>
    <scope>NUCLEOTIDE SEQUENCE</scope>
    <source>
        <tissue evidence="1">Leaf</tissue>
    </source>
</reference>
<comment type="caution">
    <text evidence="1">The sequence shown here is derived from an EMBL/GenBank/DDBJ whole genome shotgun (WGS) entry which is preliminary data.</text>
</comment>
<dbReference type="EMBL" id="JRKL02012744">
    <property type="protein sequence ID" value="KAF3943897.1"/>
    <property type="molecule type" value="Genomic_DNA"/>
</dbReference>
<proteinExistence type="predicted"/>
<gene>
    <name evidence="1" type="ORF">CMV_029580</name>
</gene>
<evidence type="ECO:0000313" key="1">
    <source>
        <dbReference type="EMBL" id="KAF3943897.1"/>
    </source>
</evidence>
<keyword evidence="2" id="KW-1185">Reference proteome</keyword>
<dbReference type="Proteomes" id="UP000737018">
    <property type="component" value="Unassembled WGS sequence"/>
</dbReference>
<evidence type="ECO:0000313" key="2">
    <source>
        <dbReference type="Proteomes" id="UP000737018"/>
    </source>
</evidence>